<dbReference type="PANTHER" id="PTHR43539">
    <property type="entry name" value="FLAVIN-BINDING MONOOXYGENASE-LIKE PROTEIN (AFU_ORTHOLOGUE AFUA_4G09220)"/>
    <property type="match status" value="1"/>
</dbReference>
<dbReference type="Proteomes" id="UP001597479">
    <property type="component" value="Unassembled WGS sequence"/>
</dbReference>
<organism evidence="3 4">
    <name type="scientific">Promicromonospora vindobonensis</name>
    <dbReference type="NCBI Taxonomy" id="195748"/>
    <lineage>
        <taxon>Bacteria</taxon>
        <taxon>Bacillati</taxon>
        <taxon>Actinomycetota</taxon>
        <taxon>Actinomycetes</taxon>
        <taxon>Micrococcales</taxon>
        <taxon>Promicromonosporaceae</taxon>
        <taxon>Promicromonospora</taxon>
    </lineage>
</organism>
<dbReference type="RefSeq" id="WP_377182528.1">
    <property type="nucleotide sequence ID" value="NZ_JBHUOG010000001.1"/>
</dbReference>
<dbReference type="PRINTS" id="PR00368">
    <property type="entry name" value="FADPNR"/>
</dbReference>
<dbReference type="InterPro" id="IPR006076">
    <property type="entry name" value="FAD-dep_OxRdtase"/>
</dbReference>
<proteinExistence type="predicted"/>
<protein>
    <submittedName>
        <fullName evidence="3">FAD-dependent oxidoreductase</fullName>
    </submittedName>
</protein>
<dbReference type="PRINTS" id="PR00469">
    <property type="entry name" value="PNDRDTASEII"/>
</dbReference>
<keyword evidence="4" id="KW-1185">Reference proteome</keyword>
<accession>A0ABW5VSH3</accession>
<sequence length="522" mass="53805">MTTAQNLPVVVIGAGPVGLAAAAHLAERGLEPLVIEAGDGAGAAVAQWGHVRLFSPWRYDVDAAARRLLTAAGAGRAEPWTEPEPDALPTGAELVERYLAPLADALVTGAGAQVRYRTRVLAVTKDGADRSRSLGRERLPYLVRLTTGPADGSAGAGTVEEIRAQAVIDASGTYDQPNPLGTSGLPTLGEPESARFLAGALPDVLGRDRERFAGRHTLVVGMGHSAANTLLSLVELAEQEAAQGTEGTRITWAIRGGSPRRLYGGGTGDDLPARGLLGTRLRDAVEAGRIELLTRVAIDRLEPATDPSTDPANDTVRVLGSARRDGDDGALDLSVHQIAAATGFRPDLAMLREVRLDLDPVVEAPRQIAPLIDPNFHSCGTVPAHGEAELTHPDAGFYLVGMKSYGRAPTFLLATGYEQVRSIAAALAGDRAAADAVELNLPETGVCSSDLALAADADGKVSPDELAAYGSSSCCSVPAGPQQVSIGAAPSGATPLGEALVDTTPVTPVGFSTGVVHGRSGD</sequence>
<dbReference type="InterPro" id="IPR036188">
    <property type="entry name" value="FAD/NAD-bd_sf"/>
</dbReference>
<evidence type="ECO:0000313" key="4">
    <source>
        <dbReference type="Proteomes" id="UP001597479"/>
    </source>
</evidence>
<dbReference type="Gene3D" id="3.50.50.60">
    <property type="entry name" value="FAD/NAD(P)-binding domain"/>
    <property type="match status" value="1"/>
</dbReference>
<comment type="caution">
    <text evidence="3">The sequence shown here is derived from an EMBL/GenBank/DDBJ whole genome shotgun (WGS) entry which is preliminary data.</text>
</comment>
<feature type="domain" description="FAD dependent oxidoreductase" evidence="2">
    <location>
        <begin position="9"/>
        <end position="72"/>
    </location>
</feature>
<evidence type="ECO:0000259" key="2">
    <source>
        <dbReference type="Pfam" id="PF01266"/>
    </source>
</evidence>
<keyword evidence="1" id="KW-0560">Oxidoreductase</keyword>
<reference evidence="4" key="1">
    <citation type="journal article" date="2019" name="Int. J. Syst. Evol. Microbiol.">
        <title>The Global Catalogue of Microorganisms (GCM) 10K type strain sequencing project: providing services to taxonomists for standard genome sequencing and annotation.</title>
        <authorList>
            <consortium name="The Broad Institute Genomics Platform"/>
            <consortium name="The Broad Institute Genome Sequencing Center for Infectious Disease"/>
            <person name="Wu L."/>
            <person name="Ma J."/>
        </authorList>
    </citation>
    <scope>NUCLEOTIDE SEQUENCE [LARGE SCALE GENOMIC DNA]</scope>
    <source>
        <strain evidence="4">CCM 7044</strain>
    </source>
</reference>
<dbReference type="EMBL" id="JBHUOG010000001">
    <property type="protein sequence ID" value="MFD2793912.1"/>
    <property type="molecule type" value="Genomic_DNA"/>
</dbReference>
<dbReference type="Pfam" id="PF01266">
    <property type="entry name" value="DAO"/>
    <property type="match status" value="1"/>
</dbReference>
<gene>
    <name evidence="3" type="ORF">ACFS27_10185</name>
</gene>
<dbReference type="InterPro" id="IPR050982">
    <property type="entry name" value="Auxin_biosynth/cation_transpt"/>
</dbReference>
<dbReference type="SUPFAM" id="SSF51905">
    <property type="entry name" value="FAD/NAD(P)-binding domain"/>
    <property type="match status" value="2"/>
</dbReference>
<dbReference type="PANTHER" id="PTHR43539:SF78">
    <property type="entry name" value="FLAVIN-CONTAINING MONOOXYGENASE"/>
    <property type="match status" value="1"/>
</dbReference>
<evidence type="ECO:0000313" key="3">
    <source>
        <dbReference type="EMBL" id="MFD2793912.1"/>
    </source>
</evidence>
<name>A0ABW5VSH3_9MICO</name>
<evidence type="ECO:0000256" key="1">
    <source>
        <dbReference type="ARBA" id="ARBA00023002"/>
    </source>
</evidence>